<feature type="region of interest" description="Disordered" evidence="1">
    <location>
        <begin position="1"/>
        <end position="20"/>
    </location>
</feature>
<dbReference type="EMBL" id="AXCW01000012">
    <property type="protein sequence ID" value="EYR64915.1"/>
    <property type="molecule type" value="Genomic_DNA"/>
</dbReference>
<dbReference type="Proteomes" id="UP000019753">
    <property type="component" value="Unassembled WGS sequence"/>
</dbReference>
<name>A0A021VY43_9CELL</name>
<dbReference type="InterPro" id="IPR005583">
    <property type="entry name" value="YaaA"/>
</dbReference>
<evidence type="ECO:0000313" key="3">
    <source>
        <dbReference type="Proteomes" id="UP000019753"/>
    </source>
</evidence>
<organism evidence="2 3">
    <name type="scientific">Actinotalea ferrariae CF5-4</name>
    <dbReference type="NCBI Taxonomy" id="948458"/>
    <lineage>
        <taxon>Bacteria</taxon>
        <taxon>Bacillati</taxon>
        <taxon>Actinomycetota</taxon>
        <taxon>Actinomycetes</taxon>
        <taxon>Micrococcales</taxon>
        <taxon>Cellulomonadaceae</taxon>
        <taxon>Actinotalea</taxon>
    </lineage>
</organism>
<evidence type="ECO:0000256" key="1">
    <source>
        <dbReference type="SAM" id="MobiDB-lite"/>
    </source>
</evidence>
<dbReference type="Pfam" id="PF03883">
    <property type="entry name" value="H2O2_YaaD"/>
    <property type="match status" value="1"/>
</dbReference>
<proteinExistence type="predicted"/>
<dbReference type="GO" id="GO:0005829">
    <property type="term" value="C:cytosol"/>
    <property type="evidence" value="ECO:0007669"/>
    <property type="project" value="TreeGrafter"/>
</dbReference>
<keyword evidence="3" id="KW-1185">Reference proteome</keyword>
<dbReference type="OrthoDB" id="3210767at2"/>
<dbReference type="PANTHER" id="PTHR30283">
    <property type="entry name" value="PEROXIDE STRESS RESPONSE PROTEIN YAAA"/>
    <property type="match status" value="1"/>
</dbReference>
<reference evidence="2 3" key="1">
    <citation type="submission" date="2014-01" db="EMBL/GenBank/DDBJ databases">
        <title>Actinotalea ferrariae CF5-4.</title>
        <authorList>
            <person name="Chen F."/>
            <person name="Li Y."/>
            <person name="Wang G."/>
        </authorList>
    </citation>
    <scope>NUCLEOTIDE SEQUENCE [LARGE SCALE GENOMIC DNA]</scope>
    <source>
        <strain evidence="2 3">CF5-4</strain>
    </source>
</reference>
<dbReference type="PANTHER" id="PTHR30283:SF4">
    <property type="entry name" value="PEROXIDE STRESS RESISTANCE PROTEIN YAAA"/>
    <property type="match status" value="1"/>
</dbReference>
<dbReference type="RefSeq" id="WP_034222029.1">
    <property type="nucleotide sequence ID" value="NZ_AXCW01000012.1"/>
</dbReference>
<evidence type="ECO:0000313" key="2">
    <source>
        <dbReference type="EMBL" id="EYR64915.1"/>
    </source>
</evidence>
<evidence type="ECO:0008006" key="4">
    <source>
        <dbReference type="Google" id="ProtNLM"/>
    </source>
</evidence>
<comment type="caution">
    <text evidence="2">The sequence shown here is derived from an EMBL/GenBank/DDBJ whole genome shotgun (WGS) entry which is preliminary data.</text>
</comment>
<protein>
    <recommendedName>
        <fullName evidence="4">Peroxide stress protein YaaA</fullName>
    </recommendedName>
</protein>
<dbReference type="GO" id="GO:0033194">
    <property type="term" value="P:response to hydroperoxide"/>
    <property type="evidence" value="ECO:0007669"/>
    <property type="project" value="TreeGrafter"/>
</dbReference>
<accession>A0A021VY43</accession>
<sequence>MLVLLPPSEGKTAPAQGTPVDLPDLTGAAALTTTRRAVLRALVRASKRRDALEVLGVGASLADEVARNVALPEAPAAPARTVYTGVLYGAAGLHDLDDAALERAQRCVRTVSALWGAVAPQDRIPAYRLSMGTDLAGVGPLAAAWRRPLGRALDAAARERLVVDCRSAAYAAAWTPPTDGPGVVEVRVLREAEGRRTVVSHWAKHTRGLLTRHLVRREGAEPADPAELLAAAGEMVGRDVLDVELTAGPRGRHVLSLVVAGLTAS</sequence>
<gene>
    <name evidence="2" type="ORF">N866_02085</name>
</gene>
<dbReference type="AlphaFoldDB" id="A0A021VY43"/>